<keyword evidence="3" id="KW-1185">Reference proteome</keyword>
<accession>A0AAN7DN08</accession>
<proteinExistence type="predicted"/>
<reference evidence="2 3" key="1">
    <citation type="submission" date="2022-11" db="EMBL/GenBank/DDBJ databases">
        <title>Mucor velutinosus strain NIH1002 WGS.</title>
        <authorList>
            <person name="Subramanian P."/>
            <person name="Mullikin J.C."/>
            <person name="Segre J.A."/>
            <person name="Zelazny A.M."/>
        </authorList>
    </citation>
    <scope>NUCLEOTIDE SEQUENCE [LARGE SCALE GENOMIC DNA]</scope>
    <source>
        <strain evidence="2 3">NIH1002</strain>
    </source>
</reference>
<sequence>MAFPDQERTALLESATTPSPPTASFSHWHITTSPRSTAAVAQIKLGALRRFWHTSFALLRGPAHPPMSRPPHLLLPPRLWRDFWSLCLPAKTFTPWWRLLHGHLSVQTRLHNINRVRHPSPLCKLCIEAPEDEYHMIIGCGMKSLFWYEVISHLGLTDLFPTDDAIWIELTTLHDQEHNLLGISILELLGAAFSSLWQHHWGCTLEDKAWRTRIVFSSFLEDHSKLISSFLDM</sequence>
<dbReference type="AlphaFoldDB" id="A0AAN7DN08"/>
<organism evidence="2 3">
    <name type="scientific">Mucor velutinosus</name>
    <dbReference type="NCBI Taxonomy" id="708070"/>
    <lineage>
        <taxon>Eukaryota</taxon>
        <taxon>Fungi</taxon>
        <taxon>Fungi incertae sedis</taxon>
        <taxon>Mucoromycota</taxon>
        <taxon>Mucoromycotina</taxon>
        <taxon>Mucoromycetes</taxon>
        <taxon>Mucorales</taxon>
        <taxon>Mucorineae</taxon>
        <taxon>Mucoraceae</taxon>
        <taxon>Mucor</taxon>
    </lineage>
</organism>
<dbReference type="EMBL" id="JASEJX010000012">
    <property type="protein sequence ID" value="KAK4518995.1"/>
    <property type="molecule type" value="Genomic_DNA"/>
</dbReference>
<dbReference type="InterPro" id="IPR026960">
    <property type="entry name" value="RVT-Znf"/>
</dbReference>
<evidence type="ECO:0000259" key="1">
    <source>
        <dbReference type="Pfam" id="PF13966"/>
    </source>
</evidence>
<comment type="caution">
    <text evidence="2">The sequence shown here is derived from an EMBL/GenBank/DDBJ whole genome shotgun (WGS) entry which is preliminary data.</text>
</comment>
<gene>
    <name evidence="2" type="ORF">ATC70_009222</name>
</gene>
<evidence type="ECO:0000313" key="2">
    <source>
        <dbReference type="EMBL" id="KAK4518995.1"/>
    </source>
</evidence>
<dbReference type="GeneID" id="89952908"/>
<dbReference type="RefSeq" id="XP_064685661.1">
    <property type="nucleotide sequence ID" value="XM_064828459.1"/>
</dbReference>
<evidence type="ECO:0000313" key="3">
    <source>
        <dbReference type="Proteomes" id="UP001304243"/>
    </source>
</evidence>
<protein>
    <recommendedName>
        <fullName evidence="1">Reverse transcriptase zinc-binding domain-containing protein</fullName>
    </recommendedName>
</protein>
<dbReference type="Proteomes" id="UP001304243">
    <property type="component" value="Unassembled WGS sequence"/>
</dbReference>
<feature type="domain" description="Reverse transcriptase zinc-binding" evidence="1">
    <location>
        <begin position="79"/>
        <end position="147"/>
    </location>
</feature>
<dbReference type="Pfam" id="PF13966">
    <property type="entry name" value="zf-RVT"/>
    <property type="match status" value="1"/>
</dbReference>
<name>A0AAN7DN08_9FUNG</name>